<dbReference type="Pfam" id="PF01551">
    <property type="entry name" value="Peptidase_M23"/>
    <property type="match status" value="1"/>
</dbReference>
<dbReference type="Gene3D" id="6.10.250.3150">
    <property type="match status" value="1"/>
</dbReference>
<feature type="coiled-coil region" evidence="2">
    <location>
        <begin position="55"/>
        <end position="124"/>
    </location>
</feature>
<accession>A0A2T4UFA4</accession>
<dbReference type="CDD" id="cd12797">
    <property type="entry name" value="M23_peptidase"/>
    <property type="match status" value="1"/>
</dbReference>
<reference evidence="5 6" key="1">
    <citation type="submission" date="2018-03" db="EMBL/GenBank/DDBJ databases">
        <title>Aquarubrobacter algicola gen. nov., sp. nov., a novel actinobacterium isolated from shallow eutrophic lake during the end of cyanobacterial harmful algal blooms.</title>
        <authorList>
            <person name="Chun S.J."/>
        </authorList>
    </citation>
    <scope>NUCLEOTIDE SEQUENCE [LARGE SCALE GENOMIC DNA]</scope>
    <source>
        <strain evidence="5 6">Seoho-28</strain>
    </source>
</reference>
<evidence type="ECO:0000256" key="1">
    <source>
        <dbReference type="ARBA" id="ARBA00022729"/>
    </source>
</evidence>
<feature type="domain" description="M23ase beta-sheet core" evidence="3">
    <location>
        <begin position="301"/>
        <end position="395"/>
    </location>
</feature>
<name>A0A2T4UFA4_9ACTN</name>
<feature type="coiled-coil region" evidence="2">
    <location>
        <begin position="234"/>
        <end position="261"/>
    </location>
</feature>
<dbReference type="OrthoDB" id="5244067at2"/>
<dbReference type="AlphaFoldDB" id="A0A2T4UFA4"/>
<evidence type="ECO:0000313" key="5">
    <source>
        <dbReference type="EMBL" id="PTL56457.1"/>
    </source>
</evidence>
<dbReference type="PANTHER" id="PTHR21666">
    <property type="entry name" value="PEPTIDASE-RELATED"/>
    <property type="match status" value="1"/>
</dbReference>
<protein>
    <submittedName>
        <fullName evidence="5">Uncharacterized protein</fullName>
    </submittedName>
</protein>
<evidence type="ECO:0000313" key="6">
    <source>
        <dbReference type="Proteomes" id="UP000240739"/>
    </source>
</evidence>
<dbReference type="Pfam" id="PF24568">
    <property type="entry name" value="CC_PcsB"/>
    <property type="match status" value="1"/>
</dbReference>
<proteinExistence type="predicted"/>
<evidence type="ECO:0000259" key="4">
    <source>
        <dbReference type="Pfam" id="PF24568"/>
    </source>
</evidence>
<dbReference type="EMBL" id="PYYB01000002">
    <property type="protein sequence ID" value="PTL56457.1"/>
    <property type="molecule type" value="Genomic_DNA"/>
</dbReference>
<dbReference type="Proteomes" id="UP000240739">
    <property type="component" value="Unassembled WGS sequence"/>
</dbReference>
<evidence type="ECO:0000259" key="3">
    <source>
        <dbReference type="Pfam" id="PF01551"/>
    </source>
</evidence>
<feature type="domain" description="Peptidoglycan hydrolase PcsB coiled-coil" evidence="4">
    <location>
        <begin position="113"/>
        <end position="180"/>
    </location>
</feature>
<comment type="caution">
    <text evidence="5">The sequence shown here is derived from an EMBL/GenBank/DDBJ whole genome shotgun (WGS) entry which is preliminary data.</text>
</comment>
<keyword evidence="2" id="KW-0175">Coiled coil</keyword>
<dbReference type="InterPro" id="IPR016047">
    <property type="entry name" value="M23ase_b-sheet_dom"/>
</dbReference>
<dbReference type="GO" id="GO:0004222">
    <property type="term" value="F:metalloendopeptidase activity"/>
    <property type="evidence" value="ECO:0007669"/>
    <property type="project" value="TreeGrafter"/>
</dbReference>
<dbReference type="InterPro" id="IPR011055">
    <property type="entry name" value="Dup_hybrid_motif"/>
</dbReference>
<keyword evidence="6" id="KW-1185">Reference proteome</keyword>
<dbReference type="PANTHER" id="PTHR21666:SF289">
    <property type="entry name" value="L-ALA--D-GLU ENDOPEPTIDASE"/>
    <property type="match status" value="1"/>
</dbReference>
<dbReference type="RefSeq" id="WP_107570176.1">
    <property type="nucleotide sequence ID" value="NZ_PYYB01000002.1"/>
</dbReference>
<dbReference type="Gene3D" id="2.70.70.10">
    <property type="entry name" value="Glucose Permease (Domain IIA)"/>
    <property type="match status" value="1"/>
</dbReference>
<gene>
    <name evidence="5" type="ORF">C7Y72_15970</name>
</gene>
<dbReference type="InterPro" id="IPR057309">
    <property type="entry name" value="PcsB_CC"/>
</dbReference>
<dbReference type="SUPFAM" id="SSF51261">
    <property type="entry name" value="Duplicated hybrid motif"/>
    <property type="match status" value="1"/>
</dbReference>
<dbReference type="InterPro" id="IPR050570">
    <property type="entry name" value="Cell_wall_metabolism_enzyme"/>
</dbReference>
<sequence>MRLRLLLVSVLLPLLLWAALPVLSSGEEPTARSAQAIQKKIEVTRGKIGKRKGTERVLSRDITQYTQRIESLQDRIDRYNRRQAVVQSDLDTQRAALTRIQADLRSERRRLVRLKARLAEARVVLSNRLAELYKADTPDLVTVVLNADGFADLVERGDFLERIHEQDRTIVTLVKNAKKDATSTAARLDRLEGRQAKVTSRIQQRRDEIAQIKQAIIDTRVGKERTRAGKQAALTKVRVERKDLEGHLEGLEKEQAKIERALRGPAATTPPAGGFKGSGGPLSMPTNGTFTSPFGMRWGRLHAGIDIAAPVGTPIYAADSGKVVLMGPTGGYGNYTCVQHTASMSTCYAHQSAFKTSVGANVRRGQVIGLVGNTGNSTGPHLHFEVRINGSPVNPMGYL</sequence>
<organism evidence="5 6">
    <name type="scientific">Paraconexibacter algicola</name>
    <dbReference type="NCBI Taxonomy" id="2133960"/>
    <lineage>
        <taxon>Bacteria</taxon>
        <taxon>Bacillati</taxon>
        <taxon>Actinomycetota</taxon>
        <taxon>Thermoleophilia</taxon>
        <taxon>Solirubrobacterales</taxon>
        <taxon>Paraconexibacteraceae</taxon>
        <taxon>Paraconexibacter</taxon>
    </lineage>
</organism>
<dbReference type="SUPFAM" id="SSF57997">
    <property type="entry name" value="Tropomyosin"/>
    <property type="match status" value="1"/>
</dbReference>
<evidence type="ECO:0000256" key="2">
    <source>
        <dbReference type="SAM" id="Coils"/>
    </source>
</evidence>
<keyword evidence="1" id="KW-0732">Signal</keyword>